<feature type="non-terminal residue" evidence="14">
    <location>
        <position position="1"/>
    </location>
</feature>
<dbReference type="InterPro" id="IPR046792">
    <property type="entry name" value="Peptidase_C54_cat"/>
</dbReference>
<evidence type="ECO:0000259" key="13">
    <source>
        <dbReference type="Pfam" id="PF03416"/>
    </source>
</evidence>
<dbReference type="InterPro" id="IPR038765">
    <property type="entry name" value="Papain-like_cys_pep_sf"/>
</dbReference>
<proteinExistence type="inferred from homology"/>
<dbReference type="PANTHER" id="PTHR22624">
    <property type="entry name" value="CYSTEINE PROTEASE ATG4"/>
    <property type="match status" value="1"/>
</dbReference>
<dbReference type="GO" id="GO:0015031">
    <property type="term" value="P:protein transport"/>
    <property type="evidence" value="ECO:0007669"/>
    <property type="project" value="UniProtKB-KW"/>
</dbReference>
<comment type="subcellular location">
    <subcellularLocation>
        <location evidence="1 11">Cytoplasm</location>
    </subcellularLocation>
</comment>
<keyword evidence="9 11" id="KW-0072">Autophagy</keyword>
<dbReference type="EMBL" id="CAJNNW010037187">
    <property type="protein sequence ID" value="CAE8739988.1"/>
    <property type="molecule type" value="Genomic_DNA"/>
</dbReference>
<comment type="catalytic activity">
    <reaction evidence="10">
        <text>[protein]-C-terminal L-amino acid-glycyl-phosphatidylethanolamide + H2O = [protein]-C-terminal L-amino acid-glycine + a 1,2-diacyl-sn-glycero-3-phosphoethanolamine</text>
        <dbReference type="Rhea" id="RHEA:67548"/>
        <dbReference type="Rhea" id="RHEA-COMP:17323"/>
        <dbReference type="Rhea" id="RHEA-COMP:17324"/>
        <dbReference type="ChEBI" id="CHEBI:15377"/>
        <dbReference type="ChEBI" id="CHEBI:64612"/>
        <dbReference type="ChEBI" id="CHEBI:172940"/>
        <dbReference type="ChEBI" id="CHEBI:172941"/>
    </reaction>
    <physiologicalReaction direction="left-to-right" evidence="10">
        <dbReference type="Rhea" id="RHEA:67549"/>
    </physiologicalReaction>
</comment>
<keyword evidence="7" id="KW-0788">Thiol protease</keyword>
<keyword evidence="8 11" id="KW-0653">Protein transport</keyword>
<protein>
    <recommendedName>
        <fullName evidence="11">Cysteine protease</fullName>
        <ecNumber evidence="11">3.4.22.-</ecNumber>
    </recommendedName>
</protein>
<evidence type="ECO:0000256" key="5">
    <source>
        <dbReference type="ARBA" id="ARBA00022670"/>
    </source>
</evidence>
<gene>
    <name evidence="14" type="ORF">PGLA2088_LOCUS49828</name>
</gene>
<dbReference type="EC" id="3.4.22.-" evidence="11"/>
<dbReference type="GO" id="GO:0000045">
    <property type="term" value="P:autophagosome assembly"/>
    <property type="evidence" value="ECO:0007669"/>
    <property type="project" value="TreeGrafter"/>
</dbReference>
<evidence type="ECO:0000256" key="8">
    <source>
        <dbReference type="ARBA" id="ARBA00022927"/>
    </source>
</evidence>
<keyword evidence="4 11" id="KW-0963">Cytoplasm</keyword>
<feature type="region of interest" description="Disordered" evidence="12">
    <location>
        <begin position="567"/>
        <end position="594"/>
    </location>
</feature>
<evidence type="ECO:0000256" key="7">
    <source>
        <dbReference type="ARBA" id="ARBA00022807"/>
    </source>
</evidence>
<feature type="domain" description="Peptidase C54 catalytic" evidence="13">
    <location>
        <begin position="128"/>
        <end position="635"/>
    </location>
</feature>
<accession>A0A813LW51</accession>
<name>A0A813LW51_POLGL</name>
<evidence type="ECO:0000256" key="11">
    <source>
        <dbReference type="RuleBase" id="RU363115"/>
    </source>
</evidence>
<dbReference type="GO" id="GO:0034727">
    <property type="term" value="P:piecemeal microautophagy of the nucleus"/>
    <property type="evidence" value="ECO:0007669"/>
    <property type="project" value="TreeGrafter"/>
</dbReference>
<evidence type="ECO:0000256" key="1">
    <source>
        <dbReference type="ARBA" id="ARBA00004496"/>
    </source>
</evidence>
<dbReference type="Proteomes" id="UP000626109">
    <property type="component" value="Unassembled WGS sequence"/>
</dbReference>
<dbReference type="PANTHER" id="PTHR22624:SF49">
    <property type="entry name" value="CYSTEINE PROTEASE"/>
    <property type="match status" value="1"/>
</dbReference>
<evidence type="ECO:0000256" key="12">
    <source>
        <dbReference type="SAM" id="MobiDB-lite"/>
    </source>
</evidence>
<evidence type="ECO:0000256" key="10">
    <source>
        <dbReference type="ARBA" id="ARBA00029362"/>
    </source>
</evidence>
<evidence type="ECO:0000256" key="4">
    <source>
        <dbReference type="ARBA" id="ARBA00022490"/>
    </source>
</evidence>
<evidence type="ECO:0000256" key="9">
    <source>
        <dbReference type="ARBA" id="ARBA00023006"/>
    </source>
</evidence>
<evidence type="ECO:0000256" key="6">
    <source>
        <dbReference type="ARBA" id="ARBA00022801"/>
    </source>
</evidence>
<comment type="function">
    <text evidence="11">Cysteine protease that plays a key role in autophagy by mediating both proteolytic activation and delipidation of ATG8 family proteins.</text>
</comment>
<evidence type="ECO:0000313" key="14">
    <source>
        <dbReference type="EMBL" id="CAE8739988.1"/>
    </source>
</evidence>
<keyword evidence="5 11" id="KW-0645">Protease</keyword>
<dbReference type="GO" id="GO:0000423">
    <property type="term" value="P:mitophagy"/>
    <property type="evidence" value="ECO:0007669"/>
    <property type="project" value="TreeGrafter"/>
</dbReference>
<dbReference type="GO" id="GO:0035973">
    <property type="term" value="P:aggrephagy"/>
    <property type="evidence" value="ECO:0007669"/>
    <property type="project" value="TreeGrafter"/>
</dbReference>
<reference evidence="14" key="1">
    <citation type="submission" date="2021-02" db="EMBL/GenBank/DDBJ databases">
        <authorList>
            <person name="Dougan E. K."/>
            <person name="Rhodes N."/>
            <person name="Thang M."/>
            <person name="Chan C."/>
        </authorList>
    </citation>
    <scope>NUCLEOTIDE SEQUENCE</scope>
</reference>
<dbReference type="InterPro" id="IPR005078">
    <property type="entry name" value="Peptidase_C54"/>
</dbReference>
<organism evidence="14 15">
    <name type="scientific">Polarella glacialis</name>
    <name type="common">Dinoflagellate</name>
    <dbReference type="NCBI Taxonomy" id="89957"/>
    <lineage>
        <taxon>Eukaryota</taxon>
        <taxon>Sar</taxon>
        <taxon>Alveolata</taxon>
        <taxon>Dinophyceae</taxon>
        <taxon>Suessiales</taxon>
        <taxon>Suessiaceae</taxon>
        <taxon>Polarella</taxon>
    </lineage>
</organism>
<dbReference type="GO" id="GO:0005737">
    <property type="term" value="C:cytoplasm"/>
    <property type="evidence" value="ECO:0007669"/>
    <property type="project" value="UniProtKB-SubCell"/>
</dbReference>
<dbReference type="GO" id="GO:0004197">
    <property type="term" value="F:cysteine-type endopeptidase activity"/>
    <property type="evidence" value="ECO:0007669"/>
    <property type="project" value="TreeGrafter"/>
</dbReference>
<dbReference type="AlphaFoldDB" id="A0A813LW51"/>
<dbReference type="GO" id="GO:0019786">
    <property type="term" value="F:protein-phosphatidylethanolamide deconjugating activity"/>
    <property type="evidence" value="ECO:0007669"/>
    <property type="project" value="InterPro"/>
</dbReference>
<evidence type="ECO:0000256" key="2">
    <source>
        <dbReference type="ARBA" id="ARBA00010958"/>
    </source>
</evidence>
<keyword evidence="3" id="KW-0813">Transport</keyword>
<comment type="caution">
    <text evidence="14">The sequence shown here is derived from an EMBL/GenBank/DDBJ whole genome shotgun (WGS) entry which is preliminary data.</text>
</comment>
<dbReference type="GO" id="GO:0016485">
    <property type="term" value="P:protein processing"/>
    <property type="evidence" value="ECO:0007669"/>
    <property type="project" value="TreeGrafter"/>
</dbReference>
<feature type="compositionally biased region" description="Polar residues" evidence="12">
    <location>
        <begin position="90"/>
        <end position="110"/>
    </location>
</feature>
<comment type="similarity">
    <text evidence="2 11">Belongs to the peptidase C54 family.</text>
</comment>
<feature type="region of interest" description="Disordered" evidence="12">
    <location>
        <begin position="80"/>
        <end position="128"/>
    </location>
</feature>
<sequence>ASGSHVSIHPWEQFVYSFRTKVTSLHHNVSAAIAETFGPSWRPTSAEPIWLLGRRYRVAAQCKADEGEVVAEWPVQDPWLQDSKQEPDSSNHTTPSSCAVVASGTNSGSCEGSAERVKPQDDDSGSPEDFATAWAQITRMTYRKGFAPMYRCVTRAAGSETRRRYIRLTSDAGWGCMIRVGQMLLATALKRHHSHARCEDVVGDGAFTELTTVSEAQALLPKVEQQFLDDPCAESSPFSIFGFIRAAHGREVVVPPSEEDEDEEAFRVAGSDCSRKQVQGSVGARQLTQKLPGDWFGPTTISETIAALVESNTELRRSLAVYVDADGVLYEDEVRALISDGHDTAAAAAAAAVRERQGGTPVSSPGLFSWKTPSYRGRGGHGESDDEFTVLSTPSVSSASYNCSPMLAAVPADRQDTGYEFEEAHSLGADVLQVGSFKELQYGMELCDLQLPPPAEPLATELLNEDVRTKAPLLETGGSGSCGFANSGDSPSGRDRWQRAVLLLFPLQLGCEKYVGEDRVSAILHYFEMQSSLGAMGGRPRMAHFFVGRQGQELLYVDPHVVQPAAVSGAEQPAESGHGSGRAGATRAGFPSGTRAGAETFRNLPTVQTIPVEHIDSSISFAFYCSCEEQLSELIRALKHVEAVEADALIRVEPTRPAALRQAQGFGRMWDDLVLDEEEDLFEETQVPSNIPAAGFVNCGGGGSGAPCLGPHGLNLGDGIPAATVVPDLCVVREADIFFPPGGGAEEASTSRGDRTLCVGAAWSDGAWAQVDTRP</sequence>
<evidence type="ECO:0000256" key="3">
    <source>
        <dbReference type="ARBA" id="ARBA00022448"/>
    </source>
</evidence>
<dbReference type="Pfam" id="PF03416">
    <property type="entry name" value="Peptidase_C54"/>
    <property type="match status" value="1"/>
</dbReference>
<dbReference type="SUPFAM" id="SSF54001">
    <property type="entry name" value="Cysteine proteinases"/>
    <property type="match status" value="1"/>
</dbReference>
<keyword evidence="6 11" id="KW-0378">Hydrolase</keyword>
<evidence type="ECO:0000313" key="15">
    <source>
        <dbReference type="Proteomes" id="UP000626109"/>
    </source>
</evidence>